<reference evidence="5" key="1">
    <citation type="journal article" date="2017" name="Proc. Natl. Acad. Sci. U.S.A.">
        <title>Simulation of Deepwater Horizon oil plume reveals substrate specialization within a complex community of hydrocarbon-degraders.</title>
        <authorList>
            <person name="Hu P."/>
            <person name="Dubinsky E.A."/>
            <person name="Probst A.J."/>
            <person name="Wang J."/>
            <person name="Sieber C.M.K."/>
            <person name="Tom L.M."/>
            <person name="Gardinali P."/>
            <person name="Banfield J.F."/>
            <person name="Atlas R.M."/>
            <person name="Andersen G.L."/>
        </authorList>
    </citation>
    <scope>NUCLEOTIDE SEQUENCE [LARGE SCALE GENOMIC DNA]</scope>
</reference>
<evidence type="ECO:0000256" key="2">
    <source>
        <dbReference type="SAM" id="Phobius"/>
    </source>
</evidence>
<dbReference type="InterPro" id="IPR008258">
    <property type="entry name" value="Transglycosylase_SLT_dom_1"/>
</dbReference>
<protein>
    <recommendedName>
        <fullName evidence="3">Transglycosylase SLT domain-containing protein</fullName>
    </recommendedName>
</protein>
<feature type="transmembrane region" description="Helical" evidence="2">
    <location>
        <begin position="31"/>
        <end position="48"/>
    </location>
</feature>
<evidence type="ECO:0000259" key="3">
    <source>
        <dbReference type="Pfam" id="PF01464"/>
    </source>
</evidence>
<keyword evidence="2" id="KW-0472">Membrane</keyword>
<dbReference type="CDD" id="cd16896">
    <property type="entry name" value="LT_Slt70-like"/>
    <property type="match status" value="1"/>
</dbReference>
<dbReference type="AlphaFoldDB" id="A0A1Y5FF29"/>
<dbReference type="PANTHER" id="PTHR37423:SF2">
    <property type="entry name" value="MEMBRANE-BOUND LYTIC MUREIN TRANSGLYCOSYLASE C"/>
    <property type="match status" value="1"/>
</dbReference>
<keyword evidence="2" id="KW-1133">Transmembrane helix</keyword>
<comment type="caution">
    <text evidence="4">The sequence shown here is derived from an EMBL/GenBank/DDBJ whole genome shotgun (WGS) entry which is preliminary data.</text>
</comment>
<dbReference type="InterPro" id="IPR023346">
    <property type="entry name" value="Lysozyme-like_dom_sf"/>
</dbReference>
<proteinExistence type="inferred from homology"/>
<organism evidence="4 5">
    <name type="scientific">Halobacteriovorax marinus</name>
    <dbReference type="NCBI Taxonomy" id="97084"/>
    <lineage>
        <taxon>Bacteria</taxon>
        <taxon>Pseudomonadati</taxon>
        <taxon>Bdellovibrionota</taxon>
        <taxon>Bacteriovoracia</taxon>
        <taxon>Bacteriovoracales</taxon>
        <taxon>Halobacteriovoraceae</taxon>
        <taxon>Halobacteriovorax</taxon>
    </lineage>
</organism>
<dbReference type="Pfam" id="PF01464">
    <property type="entry name" value="SLT"/>
    <property type="match status" value="1"/>
</dbReference>
<dbReference type="SUPFAM" id="SSF53955">
    <property type="entry name" value="Lysozyme-like"/>
    <property type="match status" value="1"/>
</dbReference>
<feature type="domain" description="Transglycosylase SLT" evidence="3">
    <location>
        <begin position="133"/>
        <end position="236"/>
    </location>
</feature>
<evidence type="ECO:0000313" key="4">
    <source>
        <dbReference type="EMBL" id="OUR97753.1"/>
    </source>
</evidence>
<dbReference type="PANTHER" id="PTHR37423">
    <property type="entry name" value="SOLUBLE LYTIC MUREIN TRANSGLYCOSYLASE-RELATED"/>
    <property type="match status" value="1"/>
</dbReference>
<sequence>MYKLVKKEHFTVSNGVRVIAHSLQSNKMRALLRYGNTLIIFMVIGLIFSKELQSLQFFDNETQKIERSDSAYLLDENSFYQFSSVGKSFGNIELLHMKNHSKKEIRSLILQSVPGKLKIRLGRYLRKTMELCEQYQVDPFWALSVMWTESHFNFQARSSVSATGLMQIMPATGKFLSRLLKFTTDETFVYEQIEDPYVNIEMGVFYLKRLLKIFRGNYKLATVAYNMGPGGVYRRLRLKLPVGVKNLYLDKVRRHYKLVSEHFKKSTSSRILALRSTLVGKNPRNNYLYTRLESLDEVFHFVEFKPFGYRLAFNGLSHQKKSL</sequence>
<dbReference type="Proteomes" id="UP000196531">
    <property type="component" value="Unassembled WGS sequence"/>
</dbReference>
<name>A0A1Y5FF29_9BACT</name>
<evidence type="ECO:0000313" key="5">
    <source>
        <dbReference type="Proteomes" id="UP000196531"/>
    </source>
</evidence>
<gene>
    <name evidence="4" type="ORF">A9Q84_06015</name>
</gene>
<accession>A0A1Y5FF29</accession>
<dbReference type="Gene3D" id="1.10.530.10">
    <property type="match status" value="1"/>
</dbReference>
<comment type="similarity">
    <text evidence="1">Belongs to the transglycosylase Slt family.</text>
</comment>
<evidence type="ECO:0000256" key="1">
    <source>
        <dbReference type="ARBA" id="ARBA00007734"/>
    </source>
</evidence>
<dbReference type="EMBL" id="MAAO01000005">
    <property type="protein sequence ID" value="OUR97753.1"/>
    <property type="molecule type" value="Genomic_DNA"/>
</dbReference>
<keyword evidence="2" id="KW-0812">Transmembrane</keyword>